<proteinExistence type="predicted"/>
<accession>A0A212KCZ2</accession>
<name>A0A212KCZ2_9BACT</name>
<organism evidence="1">
    <name type="scientific">uncultured Desulfovibrio sp</name>
    <dbReference type="NCBI Taxonomy" id="167968"/>
    <lineage>
        <taxon>Bacteria</taxon>
        <taxon>Pseudomonadati</taxon>
        <taxon>Thermodesulfobacteriota</taxon>
        <taxon>Desulfovibrionia</taxon>
        <taxon>Desulfovibrionales</taxon>
        <taxon>Desulfovibrionaceae</taxon>
        <taxon>Desulfovibrio</taxon>
        <taxon>environmental samples</taxon>
    </lineage>
</organism>
<protein>
    <submittedName>
        <fullName evidence="1">Uncharacterized protein</fullName>
    </submittedName>
</protein>
<dbReference type="EMBL" id="FLUP01000001">
    <property type="protein sequence ID" value="SBW09543.1"/>
    <property type="molecule type" value="Genomic_DNA"/>
</dbReference>
<gene>
    <name evidence="1" type="ORF">KM92DES2_12728</name>
</gene>
<dbReference type="AlphaFoldDB" id="A0A212KCZ2"/>
<sequence>MKHQGIHIKTGACALIGNTILKKSHCLTRKGALASADGTAQSTAVLAR</sequence>
<evidence type="ECO:0000313" key="1">
    <source>
        <dbReference type="EMBL" id="SBW09543.1"/>
    </source>
</evidence>
<reference evidence="1" key="1">
    <citation type="submission" date="2016-04" db="EMBL/GenBank/DDBJ databases">
        <authorList>
            <person name="Evans L.H."/>
            <person name="Alamgir A."/>
            <person name="Owens N."/>
            <person name="Weber N.D."/>
            <person name="Virtaneva K."/>
            <person name="Barbian K."/>
            <person name="Babar A."/>
            <person name="Rosenke K."/>
        </authorList>
    </citation>
    <scope>NUCLEOTIDE SEQUENCE</scope>
    <source>
        <strain evidence="1">92-2</strain>
    </source>
</reference>